<keyword evidence="3" id="KW-1185">Reference proteome</keyword>
<dbReference type="GO" id="GO:0003677">
    <property type="term" value="F:DNA binding"/>
    <property type="evidence" value="ECO:0007669"/>
    <property type="project" value="InterPro"/>
</dbReference>
<dbReference type="InterPro" id="IPR010093">
    <property type="entry name" value="SinI_DNA-bd"/>
</dbReference>
<reference evidence="2 3" key="1">
    <citation type="submission" date="2020-08" db="EMBL/GenBank/DDBJ databases">
        <title>Genomic Encyclopedia of Type Strains, Phase IV (KMG-IV): sequencing the most valuable type-strain genomes for metagenomic binning, comparative biology and taxonomic classification.</title>
        <authorList>
            <person name="Goeker M."/>
        </authorList>
    </citation>
    <scope>NUCLEOTIDE SEQUENCE [LARGE SCALE GENOMIC DNA]</scope>
    <source>
        <strain evidence="2 3">DSM 100211</strain>
    </source>
</reference>
<organism evidence="2 3">
    <name type="scientific">Mycoplana azooxidifex</name>
    <dbReference type="NCBI Taxonomy" id="1636188"/>
    <lineage>
        <taxon>Bacteria</taxon>
        <taxon>Pseudomonadati</taxon>
        <taxon>Pseudomonadota</taxon>
        <taxon>Alphaproteobacteria</taxon>
        <taxon>Hyphomicrobiales</taxon>
        <taxon>Rhizobiaceae</taxon>
        <taxon>Mycoplana</taxon>
    </lineage>
</organism>
<comment type="caution">
    <text evidence="2">The sequence shown here is derived from an EMBL/GenBank/DDBJ whole genome shotgun (WGS) entry which is preliminary data.</text>
</comment>
<dbReference type="Pfam" id="PF12728">
    <property type="entry name" value="HTH_17"/>
    <property type="match status" value="1"/>
</dbReference>
<sequence>MNDNCELLCGAAAIASALSIPRRKVYAMIEAGTIPTIKIGGTVAIRKAKLASWLESLEAAA</sequence>
<proteinExistence type="predicted"/>
<evidence type="ECO:0000313" key="2">
    <source>
        <dbReference type="EMBL" id="MBB3978059.1"/>
    </source>
</evidence>
<dbReference type="NCBIfam" id="TIGR01764">
    <property type="entry name" value="excise"/>
    <property type="match status" value="1"/>
</dbReference>
<dbReference type="EMBL" id="JACIEE010000006">
    <property type="protein sequence ID" value="MBB3978059.1"/>
    <property type="molecule type" value="Genomic_DNA"/>
</dbReference>
<dbReference type="InterPro" id="IPR041657">
    <property type="entry name" value="HTH_17"/>
</dbReference>
<evidence type="ECO:0000313" key="3">
    <source>
        <dbReference type="Proteomes" id="UP000574761"/>
    </source>
</evidence>
<dbReference type="Proteomes" id="UP000574761">
    <property type="component" value="Unassembled WGS sequence"/>
</dbReference>
<name>A0A7W6DFJ6_9HYPH</name>
<dbReference type="AlphaFoldDB" id="A0A7W6DFJ6"/>
<dbReference type="RefSeq" id="WP_183806143.1">
    <property type="nucleotide sequence ID" value="NZ_JACIEE010000006.1"/>
</dbReference>
<accession>A0A7W6DFJ6</accession>
<feature type="domain" description="Helix-turn-helix" evidence="1">
    <location>
        <begin position="14"/>
        <end position="56"/>
    </location>
</feature>
<evidence type="ECO:0000259" key="1">
    <source>
        <dbReference type="Pfam" id="PF12728"/>
    </source>
</evidence>
<gene>
    <name evidence="2" type="ORF">GGQ64_003273</name>
</gene>
<protein>
    <submittedName>
        <fullName evidence="2">Excisionase family DNA binding protein</fullName>
    </submittedName>
</protein>